<feature type="transmembrane region" description="Helical" evidence="2">
    <location>
        <begin position="7"/>
        <end position="25"/>
    </location>
</feature>
<keyword evidence="2" id="KW-1133">Transmembrane helix</keyword>
<dbReference type="InterPro" id="IPR031778">
    <property type="entry name" value="Sortilin_N"/>
</dbReference>
<evidence type="ECO:0000313" key="4">
    <source>
        <dbReference type="EMBL" id="HGY55836.1"/>
    </source>
</evidence>
<organism evidence="4">
    <name type="scientific">Caldithrix abyssi</name>
    <dbReference type="NCBI Taxonomy" id="187145"/>
    <lineage>
        <taxon>Bacteria</taxon>
        <taxon>Pseudomonadati</taxon>
        <taxon>Calditrichota</taxon>
        <taxon>Calditrichia</taxon>
        <taxon>Calditrichales</taxon>
        <taxon>Calditrichaceae</taxon>
        <taxon>Caldithrix</taxon>
    </lineage>
</organism>
<dbReference type="PANTHER" id="PTHR43739:SF5">
    <property type="entry name" value="EXO-ALPHA-SIALIDASE"/>
    <property type="match status" value="1"/>
</dbReference>
<dbReference type="SUPFAM" id="SSF50939">
    <property type="entry name" value="Sialidases"/>
    <property type="match status" value="1"/>
</dbReference>
<keyword evidence="1" id="KW-0677">Repeat</keyword>
<sequence>MRKYRTIFLTFIAGLAVISTLYFFSGQLESRSREKRHPSLIYTTQKTSHSYPSEWAWLKRSFPYGRADYNAIPQALKETRQLRAVRKSTAFAQWEPAGPSNIGGRVVDIEFNPSDPKIVYAAAATGGVFKSYDTGKTWQPVFDEQAVLTVGDIALAPSDPDMVYVGTGEANGGHNNFPGFGIYKSADGGKTWTHIGLDSTASIGRMLVDPDNEQKVWVAAVGSYFEKNPQRGVYVSEDGGQSWQKSLYVSDSTGAIDLVMNPNDHNILFAAMWERIRPAVSRSQTHLYGNTSAIWRTSDGGKTWQQLGTANGLPDPQAEQIGRIGLAIYPQNPDILYALYTNYDPNNGYVIYGLYKSTDGGDNWTKTAASSTFSSYVGGFSWYFGQVRVSPSNPDRVYVMDVRLLRSDDGGSNFSQLSYENLHVDHHAMAFHPQNPDYIIEGNDGGINISQDGGDTWTKVADLPVTQFYEIGLDASRSVRLYGGTQDNGTLRTPNGDMDQWERILGGDGFYVLVDPTDPEIVYAEYQWGELYKIAFGSYTPLITTEMKNEPRNWSTPVEMDPLDNTILYYGTNRLWRTEDAGKSWQPISPDLTRGLDDSRLGTITTISVAPSNPEVIYAGTDDGKVWVSADYGDSWQDITGDLPFRWVTRIKVDPQRDSTVYVTFSGLRWRDPQPHVFRSDDMGQSWQDISANLPDAPVNAFAVDPKNTDILYVGSDIGAFVSFDRGASWQILGEGLPAVVVNDMKVNPDSYELIVGTHGRSIYKIDLYDVTTMDAAPDRKPIAGSFILRQNYPNPFNPSTTVRYRLSGTASVELNVYDLLGQKITTLASGKKGQGWHEARWNARGQAAGIYFYRLLVNGKYIDSKKMVLLQ</sequence>
<gene>
    <name evidence="4" type="ORF">ENK44_09050</name>
</gene>
<dbReference type="Gene3D" id="2.130.10.10">
    <property type="entry name" value="YVTN repeat-like/Quinoprotein amine dehydrogenase"/>
    <property type="match status" value="5"/>
</dbReference>
<dbReference type="Pfam" id="PF15902">
    <property type="entry name" value="Sortilin-Vps10"/>
    <property type="match status" value="1"/>
</dbReference>
<evidence type="ECO:0000256" key="1">
    <source>
        <dbReference type="ARBA" id="ARBA00022737"/>
    </source>
</evidence>
<evidence type="ECO:0000256" key="2">
    <source>
        <dbReference type="SAM" id="Phobius"/>
    </source>
</evidence>
<comment type="caution">
    <text evidence="4">The sequence shown here is derived from an EMBL/GenBank/DDBJ whole genome shotgun (WGS) entry which is preliminary data.</text>
</comment>
<feature type="domain" description="Sortilin N-terminal" evidence="3">
    <location>
        <begin position="128"/>
        <end position="246"/>
    </location>
</feature>
<name>A0A7V4U0N5_CALAY</name>
<evidence type="ECO:0000259" key="3">
    <source>
        <dbReference type="Pfam" id="PF15902"/>
    </source>
</evidence>
<keyword evidence="2" id="KW-0472">Membrane</keyword>
<dbReference type="CDD" id="cd15482">
    <property type="entry name" value="Sialidase_non-viral"/>
    <property type="match status" value="2"/>
</dbReference>
<proteinExistence type="predicted"/>
<dbReference type="InterPro" id="IPR015943">
    <property type="entry name" value="WD40/YVTN_repeat-like_dom_sf"/>
</dbReference>
<reference evidence="4" key="1">
    <citation type="journal article" date="2020" name="mSystems">
        <title>Genome- and Community-Level Interaction Insights into Carbon Utilization and Element Cycling Functions of Hydrothermarchaeota in Hydrothermal Sediment.</title>
        <authorList>
            <person name="Zhou Z."/>
            <person name="Liu Y."/>
            <person name="Xu W."/>
            <person name="Pan J."/>
            <person name="Luo Z.H."/>
            <person name="Li M."/>
        </authorList>
    </citation>
    <scope>NUCLEOTIDE SEQUENCE [LARGE SCALE GENOMIC DNA]</scope>
    <source>
        <strain evidence="4">HyVt-577</strain>
    </source>
</reference>
<dbReference type="InterPro" id="IPR052025">
    <property type="entry name" value="Xyloglucanase_GH74"/>
</dbReference>
<dbReference type="InterPro" id="IPR036278">
    <property type="entry name" value="Sialidase_sf"/>
</dbReference>
<accession>A0A7V4U0N5</accession>
<keyword evidence="2" id="KW-0812">Transmembrane</keyword>
<dbReference type="Gene3D" id="2.60.40.4070">
    <property type="match status" value="1"/>
</dbReference>
<dbReference type="AlphaFoldDB" id="A0A7V4U0N5"/>
<dbReference type="NCBIfam" id="TIGR04183">
    <property type="entry name" value="Por_Secre_tail"/>
    <property type="match status" value="1"/>
</dbReference>
<dbReference type="SUPFAM" id="SSF110296">
    <property type="entry name" value="Oligoxyloglucan reducing end-specific cellobiohydrolase"/>
    <property type="match status" value="1"/>
</dbReference>
<protein>
    <submittedName>
        <fullName evidence="4">T9SS type A sorting domain-containing protein</fullName>
    </submittedName>
</protein>
<dbReference type="GO" id="GO:0010411">
    <property type="term" value="P:xyloglucan metabolic process"/>
    <property type="evidence" value="ECO:0007669"/>
    <property type="project" value="TreeGrafter"/>
</dbReference>
<dbReference type="PANTHER" id="PTHR43739">
    <property type="entry name" value="XYLOGLUCANASE (EUROFUNG)"/>
    <property type="match status" value="1"/>
</dbReference>
<dbReference type="Proteomes" id="UP000885779">
    <property type="component" value="Unassembled WGS sequence"/>
</dbReference>
<dbReference type="InterPro" id="IPR026444">
    <property type="entry name" value="Secre_tail"/>
</dbReference>
<dbReference type="EMBL" id="DRQG01000085">
    <property type="protein sequence ID" value="HGY55836.1"/>
    <property type="molecule type" value="Genomic_DNA"/>
</dbReference>